<dbReference type="EMBL" id="WNWW01000463">
    <property type="protein sequence ID" value="KAF3424473.1"/>
    <property type="molecule type" value="Genomic_DNA"/>
</dbReference>
<feature type="transmembrane region" description="Helical" evidence="1">
    <location>
        <begin position="752"/>
        <end position="771"/>
    </location>
</feature>
<gene>
    <name evidence="2" type="ORF">E2986_11868</name>
</gene>
<feature type="transmembrane region" description="Helical" evidence="1">
    <location>
        <begin position="446"/>
        <end position="472"/>
    </location>
</feature>
<accession>A0A833SCF9</accession>
<evidence type="ECO:0000313" key="3">
    <source>
        <dbReference type="Proteomes" id="UP000655588"/>
    </source>
</evidence>
<keyword evidence="1" id="KW-0812">Transmembrane</keyword>
<organism evidence="2 3">
    <name type="scientific">Frieseomelitta varia</name>
    <dbReference type="NCBI Taxonomy" id="561572"/>
    <lineage>
        <taxon>Eukaryota</taxon>
        <taxon>Metazoa</taxon>
        <taxon>Ecdysozoa</taxon>
        <taxon>Arthropoda</taxon>
        <taxon>Hexapoda</taxon>
        <taxon>Insecta</taxon>
        <taxon>Pterygota</taxon>
        <taxon>Neoptera</taxon>
        <taxon>Endopterygota</taxon>
        <taxon>Hymenoptera</taxon>
        <taxon>Apocrita</taxon>
        <taxon>Aculeata</taxon>
        <taxon>Apoidea</taxon>
        <taxon>Anthophila</taxon>
        <taxon>Apidae</taxon>
        <taxon>Frieseomelitta</taxon>
    </lineage>
</organism>
<feature type="transmembrane region" description="Helical" evidence="1">
    <location>
        <begin position="173"/>
        <end position="192"/>
    </location>
</feature>
<dbReference type="InterPro" id="IPR012464">
    <property type="entry name" value="DUF1676"/>
</dbReference>
<evidence type="ECO:0008006" key="4">
    <source>
        <dbReference type="Google" id="ProtNLM"/>
    </source>
</evidence>
<dbReference type="Proteomes" id="UP000655588">
    <property type="component" value="Unassembled WGS sequence"/>
</dbReference>
<protein>
    <recommendedName>
        <fullName evidence="4">Osiris 9</fullName>
    </recommendedName>
</protein>
<comment type="caution">
    <text evidence="2">The sequence shown here is derived from an EMBL/GenBank/DDBJ whole genome shotgun (WGS) entry which is preliminary data.</text>
</comment>
<dbReference type="GO" id="GO:0016020">
    <property type="term" value="C:membrane"/>
    <property type="evidence" value="ECO:0007669"/>
    <property type="project" value="TreeGrafter"/>
</dbReference>
<evidence type="ECO:0000313" key="2">
    <source>
        <dbReference type="EMBL" id="KAF3424473.1"/>
    </source>
</evidence>
<dbReference type="Pfam" id="PF07898">
    <property type="entry name" value="DUF1676"/>
    <property type="match status" value="3"/>
</dbReference>
<dbReference type="PANTHER" id="PTHR21879:SF1">
    <property type="entry name" value="FI01546P"/>
    <property type="match status" value="1"/>
</dbReference>
<proteinExistence type="predicted"/>
<keyword evidence="1" id="KW-1133">Transmembrane helix</keyword>
<evidence type="ECO:0000256" key="1">
    <source>
        <dbReference type="SAM" id="Phobius"/>
    </source>
</evidence>
<dbReference type="AlphaFoldDB" id="A0A833SCF9"/>
<name>A0A833SCF9_9HYME</name>
<dbReference type="PANTHER" id="PTHR21879">
    <property type="entry name" value="FI03362P-RELATED-RELATED"/>
    <property type="match status" value="1"/>
</dbReference>
<reference evidence="2" key="1">
    <citation type="submission" date="2019-11" db="EMBL/GenBank/DDBJ databases">
        <title>The nuclear and mitochondrial genomes of Frieseomelitta varia - a highly eusocial stingless bee (Meliponini) with a permanently sterile worker caste.</title>
        <authorList>
            <person name="Freitas F.C.P."/>
            <person name="Lourenco A.P."/>
            <person name="Nunes F.M.F."/>
            <person name="Paschoal A.R."/>
            <person name="Abreu F.C.P."/>
            <person name="Barbin F.O."/>
            <person name="Bataglia L."/>
            <person name="Cardoso-Junior C.A.M."/>
            <person name="Cervoni M.S."/>
            <person name="Silva S.R."/>
            <person name="Dalarmi F."/>
            <person name="Del Lama M.A."/>
            <person name="Depintor T.S."/>
            <person name="Ferreira K.M."/>
            <person name="Goria P.S."/>
            <person name="Jaskot M.C."/>
            <person name="Lago D.C."/>
            <person name="Luna-Lucena D."/>
            <person name="Moda L.M."/>
            <person name="Nascimento L."/>
            <person name="Pedrino M."/>
            <person name="Rabico F.O."/>
            <person name="Sanches F.C."/>
            <person name="Santos D.E."/>
            <person name="Santos C.G."/>
            <person name="Vieira J."/>
            <person name="Lopes T.F."/>
            <person name="Barchuk A.R."/>
            <person name="Hartfelder K."/>
            <person name="Simoes Z.L.P."/>
            <person name="Bitondi M.M.G."/>
            <person name="Pinheiro D.G."/>
        </authorList>
    </citation>
    <scope>NUCLEOTIDE SEQUENCE</scope>
    <source>
        <strain evidence="2">USP_RPSP 00005682</strain>
        <tissue evidence="2">Whole individual</tissue>
    </source>
</reference>
<sequence>MKCIQSLRNVIWKNKKTLPYLDYFLLRILASSSVLAAPAGQDVSQPSSILEEALDVYATCTGQEEISTCLKLQALRLVDRVARSANIDIADGFKIVQTEEAKNSRADNARSLNDIESTLPAEAEAKEAVIDQAIFDRTAKFLSTHTVELSLPDEVSRSFDEARGKKKKIVKSLLPILLLLKLKAAALIPIALGGLALLAFKALAIGKIALIISAIVGLQKLLANKHQSYEVVAHPVHSYGHEEHHDHHGWARSGGSDLAYNAYKPSDFILTYETCIVVMKHGLRGLCLLAFVSTGITVIMEPTEESILPNEDSTSFNEAFGACLARKEFGTLECANRGALSTLQSLNHKDDLDFGNVHLERADGQSRELVDWDYDPKDFGNIVKATTKLIERRSFKWNLDSVYPGLQLRAGPMLNGNGIMEFVINERATTFGDRQAGPGRQMVRHLLLPFLLGFKFNLASLIPLLFGFLLILTKKALLLTKIALVISGLLGWNSLLSPTGPPHYPAGGFHTHGHETPIGGFPYYEHYNFHHRPYRGFQGNDFQPYSQHVIREVVDVYDNAEEVGKSKRNGKNFVWVKTAVIRHEVGGRLEIGAERCEIKLRSISTRLYAICTEFAPRSNTMGKYRTACLIFITQSVLLFNLALSKNEYTRLFDKCAREKNAFDCLKQRALEILDSAIKDDTVYVLNDYISIGRDPAAVIKSIDRSFKDDNETKLTLDQKLDHKFHEYISSRSVKLTIPGDSFQGRKKKDKGYGALIMGALAVGAMMAQLAYAKIAFLAGTALLTAKIALVLSAIIGLKKLVSGQGGGGHEVIYATGAEHHGSYGGGGYGSGWQRSTDVYLVVYSVVVRLSKK</sequence>
<keyword evidence="3" id="KW-1185">Reference proteome</keyword>
<keyword evidence="1" id="KW-0472">Membrane</keyword>
<feature type="transmembrane region" description="Helical" evidence="1">
    <location>
        <begin position="777"/>
        <end position="797"/>
    </location>
</feature>